<dbReference type="RefSeq" id="WP_011497650.1">
    <property type="nucleotide sequence ID" value="NC_007954.1"/>
</dbReference>
<evidence type="ECO:0000256" key="2">
    <source>
        <dbReference type="ARBA" id="ARBA00023140"/>
    </source>
</evidence>
<dbReference type="PANTHER" id="PTHR43684">
    <property type="match status" value="1"/>
</dbReference>
<accession>Q12J71</accession>
<sequence>MSHIQVRDDQGVRVISFNRPEKRNAFDLNMYLALTEYLIQGEADNDIRAFMLHGADNCFTAGNDISDFLKSGSLGPEHPAVKFLYLLLELKKPVVAAVSGSAVGIGTTMLLHFDLVYADNSAKFQLPFVNLALVPEAGASLLLPQLVGTQKAAELILLGESFDANTACELNIINKIIDADTLLDFALTQAKKLAAQPPQALQASRKLLRSNSDKIRLQMQAELAQFDERLGSDEAKARFQAFLKK</sequence>
<organism evidence="4 5">
    <name type="scientific">Shewanella denitrificans (strain OS217 / ATCC BAA-1090 / DSM 15013)</name>
    <dbReference type="NCBI Taxonomy" id="318161"/>
    <lineage>
        <taxon>Bacteria</taxon>
        <taxon>Pseudomonadati</taxon>
        <taxon>Pseudomonadota</taxon>
        <taxon>Gammaproteobacteria</taxon>
        <taxon>Alteromonadales</taxon>
        <taxon>Shewanellaceae</taxon>
        <taxon>Shewanella</taxon>
    </lineage>
</organism>
<dbReference type="CDD" id="cd06558">
    <property type="entry name" value="crotonase-like"/>
    <property type="match status" value="1"/>
</dbReference>
<dbReference type="KEGG" id="sdn:Sden_3229"/>
<evidence type="ECO:0000256" key="1">
    <source>
        <dbReference type="ARBA" id="ARBA00004275"/>
    </source>
</evidence>
<evidence type="ECO:0000313" key="4">
    <source>
        <dbReference type="EMBL" id="ABE56505.1"/>
    </source>
</evidence>
<dbReference type="STRING" id="318161.Sden_3229"/>
<dbReference type="InterPro" id="IPR001753">
    <property type="entry name" value="Enoyl-CoA_hydra/iso"/>
</dbReference>
<keyword evidence="3" id="KW-0413">Isomerase</keyword>
<dbReference type="OrthoDB" id="9797151at2"/>
<dbReference type="PANTHER" id="PTHR43684:SF1">
    <property type="entry name" value="ENOYL-COA DELTA ISOMERASE 2"/>
    <property type="match status" value="1"/>
</dbReference>
<proteinExistence type="predicted"/>
<dbReference type="EC" id="4.2.1.17" evidence="4"/>
<dbReference type="HOGENOM" id="CLU_009834_7_2_6"/>
<dbReference type="SUPFAM" id="SSF52096">
    <property type="entry name" value="ClpP/crotonase"/>
    <property type="match status" value="1"/>
</dbReference>
<dbReference type="GO" id="GO:0004300">
    <property type="term" value="F:enoyl-CoA hydratase activity"/>
    <property type="evidence" value="ECO:0007669"/>
    <property type="project" value="UniProtKB-EC"/>
</dbReference>
<keyword evidence="4" id="KW-0456">Lyase</keyword>
<dbReference type="eggNOG" id="COG1024">
    <property type="taxonomic scope" value="Bacteria"/>
</dbReference>
<dbReference type="InterPro" id="IPR029045">
    <property type="entry name" value="ClpP/crotonase-like_dom_sf"/>
</dbReference>
<dbReference type="EMBL" id="CP000302">
    <property type="protein sequence ID" value="ABE56505.1"/>
    <property type="molecule type" value="Genomic_DNA"/>
</dbReference>
<keyword evidence="5" id="KW-1185">Reference proteome</keyword>
<dbReference type="AlphaFoldDB" id="Q12J71"/>
<evidence type="ECO:0000256" key="3">
    <source>
        <dbReference type="ARBA" id="ARBA00023235"/>
    </source>
</evidence>
<dbReference type="Pfam" id="PF00378">
    <property type="entry name" value="ECH_1"/>
    <property type="match status" value="1"/>
</dbReference>
<dbReference type="Gene3D" id="3.90.226.10">
    <property type="entry name" value="2-enoyl-CoA Hydratase, Chain A, domain 1"/>
    <property type="match status" value="1"/>
</dbReference>
<reference evidence="4 5" key="1">
    <citation type="submission" date="2006-03" db="EMBL/GenBank/DDBJ databases">
        <title>Complete sequence of Shewanella denitrificans OS217.</title>
        <authorList>
            <consortium name="US DOE Joint Genome Institute"/>
            <person name="Copeland A."/>
            <person name="Lucas S."/>
            <person name="Lapidus A."/>
            <person name="Barry K."/>
            <person name="Detter J.C."/>
            <person name="Glavina del Rio T."/>
            <person name="Hammon N."/>
            <person name="Israni S."/>
            <person name="Dalin E."/>
            <person name="Tice H."/>
            <person name="Pitluck S."/>
            <person name="Brettin T."/>
            <person name="Bruce D."/>
            <person name="Han C."/>
            <person name="Tapia R."/>
            <person name="Gilna P."/>
            <person name="Kiss H."/>
            <person name="Schmutz J."/>
            <person name="Larimer F."/>
            <person name="Land M."/>
            <person name="Hauser L."/>
            <person name="Kyrpides N."/>
            <person name="Lykidis A."/>
            <person name="Richardson P."/>
        </authorList>
    </citation>
    <scope>NUCLEOTIDE SEQUENCE [LARGE SCALE GENOMIC DNA]</scope>
    <source>
        <strain evidence="5">OS217 / ATCC BAA-1090 / DSM 15013</strain>
    </source>
</reference>
<keyword evidence="2" id="KW-0576">Peroxisome</keyword>
<gene>
    <name evidence="4" type="ordered locus">Sden_3229</name>
</gene>
<dbReference type="Proteomes" id="UP000001982">
    <property type="component" value="Chromosome"/>
</dbReference>
<name>Q12J71_SHEDO</name>
<protein>
    <submittedName>
        <fullName evidence="4">Enoyl-CoA hydratase</fullName>
        <ecNumber evidence="4">4.2.1.17</ecNumber>
    </submittedName>
</protein>
<evidence type="ECO:0000313" key="5">
    <source>
        <dbReference type="Proteomes" id="UP000001982"/>
    </source>
</evidence>
<dbReference type="GO" id="GO:0004165">
    <property type="term" value="F:delta(3)-delta(2)-enoyl-CoA isomerase activity"/>
    <property type="evidence" value="ECO:0007669"/>
    <property type="project" value="UniProtKB-ARBA"/>
</dbReference>
<dbReference type="InterPro" id="IPR051053">
    <property type="entry name" value="ECH/Chromodomain_protein"/>
</dbReference>
<comment type="subcellular location">
    <subcellularLocation>
        <location evidence="1">Peroxisome</location>
    </subcellularLocation>
</comment>